<reference evidence="2" key="1">
    <citation type="journal article" date="2007" name="PLoS ONE">
        <title>The first genome sequence of an elite grapevine cultivar (Pinot noir Vitis vinifera L.): coping with a highly heterozygous genome.</title>
        <authorList>
            <person name="Velasco R."/>
            <person name="Zharkikh A."/>
            <person name="Troggio M."/>
            <person name="Cartwright D.A."/>
            <person name="Cestaro A."/>
            <person name="Pruss D."/>
            <person name="Pindo M."/>
            <person name="FitzGerald L.M."/>
            <person name="Vezzulli S."/>
            <person name="Reid J."/>
            <person name="Malacarne G."/>
            <person name="Iliev D."/>
            <person name="Coppola G."/>
            <person name="Wardell B."/>
            <person name="Micheletti D."/>
            <person name="Macalma T."/>
            <person name="Facci M."/>
            <person name="Mitchell J.T."/>
            <person name="Perazzolli M."/>
            <person name="Eldredge G."/>
            <person name="Gatto P."/>
            <person name="Oyzerski R."/>
            <person name="Moretto M."/>
            <person name="Gutin N."/>
            <person name="Stefanini M."/>
            <person name="Chen Y."/>
            <person name="Segala C."/>
            <person name="Davenport C."/>
            <person name="Dematte L."/>
            <person name="Mraz A."/>
            <person name="Battilana J."/>
            <person name="Stormo K."/>
            <person name="Costa F."/>
            <person name="Tao Q."/>
            <person name="Si-Ammour A."/>
            <person name="Harkins T."/>
            <person name="Lackey A."/>
            <person name="Perbost C."/>
            <person name="Taillon B."/>
            <person name="Stella A."/>
            <person name="Solovyev V."/>
            <person name="Fawcett J.A."/>
            <person name="Sterck L."/>
            <person name="Vandepoele K."/>
            <person name="Grando S.M."/>
            <person name="Toppo S."/>
            <person name="Moser C."/>
            <person name="Lanchbury J."/>
            <person name="Bogden R."/>
            <person name="Skolnick M."/>
            <person name="Sgaramella V."/>
            <person name="Bhatnagar S.K."/>
            <person name="Fontana P."/>
            <person name="Gutin A."/>
            <person name="Van de Peer Y."/>
            <person name="Salamini F."/>
            <person name="Viola R."/>
        </authorList>
    </citation>
    <scope>NUCLEOTIDE SEQUENCE</scope>
</reference>
<dbReference type="EMBL" id="AM477607">
    <property type="protein sequence ID" value="CAN79531.1"/>
    <property type="molecule type" value="Genomic_DNA"/>
</dbReference>
<feature type="compositionally biased region" description="Basic and acidic residues" evidence="1">
    <location>
        <begin position="47"/>
        <end position="59"/>
    </location>
</feature>
<organism evidence="2">
    <name type="scientific">Vitis vinifera</name>
    <name type="common">Grape</name>
    <dbReference type="NCBI Taxonomy" id="29760"/>
    <lineage>
        <taxon>Eukaryota</taxon>
        <taxon>Viridiplantae</taxon>
        <taxon>Streptophyta</taxon>
        <taxon>Embryophyta</taxon>
        <taxon>Tracheophyta</taxon>
        <taxon>Spermatophyta</taxon>
        <taxon>Magnoliopsida</taxon>
        <taxon>eudicotyledons</taxon>
        <taxon>Gunneridae</taxon>
        <taxon>Pentapetalae</taxon>
        <taxon>rosids</taxon>
        <taxon>Vitales</taxon>
        <taxon>Vitaceae</taxon>
        <taxon>Viteae</taxon>
        <taxon>Vitis</taxon>
    </lineage>
</organism>
<proteinExistence type="predicted"/>
<feature type="region of interest" description="Disordered" evidence="1">
    <location>
        <begin position="32"/>
        <end position="59"/>
    </location>
</feature>
<feature type="region of interest" description="Disordered" evidence="1">
    <location>
        <begin position="252"/>
        <end position="286"/>
    </location>
</feature>
<name>A5C0D5_VITVI</name>
<protein>
    <submittedName>
        <fullName evidence="2">Uncharacterized protein</fullName>
    </submittedName>
</protein>
<accession>A5C0D5</accession>
<feature type="compositionally biased region" description="Acidic residues" evidence="1">
    <location>
        <begin position="265"/>
        <end position="278"/>
    </location>
</feature>
<dbReference type="AlphaFoldDB" id="A5C0D5"/>
<evidence type="ECO:0000256" key="1">
    <source>
        <dbReference type="SAM" id="MobiDB-lite"/>
    </source>
</evidence>
<gene>
    <name evidence="2" type="ORF">VITISV_042728</name>
</gene>
<sequence length="286" mass="32752">MILYFSSLPCIIEFLIRLRYVVSLESPNIMSPKKKVRHGSTSTAPKEVPHDPFLPRHPPDKNEYDKLIVKCPIVREHVILIVGFQEHGVVQLLDFYKLRSFLQLMILNLILFHTILNKKGHLNGLTLYVLCILFHMARCRKINLPVIICHNMIKARCSNLSTRALPYGSTVCLLLQNARLDFKSLPYESMLCIQPMRMKQSMEKQMKICSSHRSSKSSQLGDIYAPCKSMNKQLKLMHEQYDHSIAAWKALHPNAMPPTPSHTNDEEDGDDDGCDEEDKVAPADED</sequence>
<evidence type="ECO:0000313" key="2">
    <source>
        <dbReference type="EMBL" id="CAN79531.1"/>
    </source>
</evidence>